<keyword evidence="7 9" id="KW-0503">Monooxygenase</keyword>
<dbReference type="PRINTS" id="PR00463">
    <property type="entry name" value="EP450I"/>
</dbReference>
<protein>
    <recommendedName>
        <fullName evidence="13">Cytochrome P450</fullName>
    </recommendedName>
</protein>
<evidence type="ECO:0000256" key="8">
    <source>
        <dbReference type="PIRSR" id="PIRSR602401-1"/>
    </source>
</evidence>
<dbReference type="CDD" id="cd11072">
    <property type="entry name" value="CYP71-like"/>
    <property type="match status" value="1"/>
</dbReference>
<keyword evidence="10" id="KW-0472">Membrane</keyword>
<dbReference type="InterPro" id="IPR002401">
    <property type="entry name" value="Cyt_P450_E_grp-I"/>
</dbReference>
<evidence type="ECO:0000313" key="11">
    <source>
        <dbReference type="EMBL" id="CAI0444341.1"/>
    </source>
</evidence>
<reference evidence="11" key="1">
    <citation type="submission" date="2022-08" db="EMBL/GenBank/DDBJ databases">
        <authorList>
            <person name="Gutierrez-Valencia J."/>
        </authorList>
    </citation>
    <scope>NUCLEOTIDE SEQUENCE</scope>
</reference>
<evidence type="ECO:0000256" key="5">
    <source>
        <dbReference type="ARBA" id="ARBA00023002"/>
    </source>
</evidence>
<dbReference type="InterPro" id="IPR001128">
    <property type="entry name" value="Cyt_P450"/>
</dbReference>
<dbReference type="PANTHER" id="PTHR47955">
    <property type="entry name" value="CYTOCHROME P450 FAMILY 71 PROTEIN"/>
    <property type="match status" value="1"/>
</dbReference>
<evidence type="ECO:0000313" key="12">
    <source>
        <dbReference type="Proteomes" id="UP001154282"/>
    </source>
</evidence>
<evidence type="ECO:0000256" key="1">
    <source>
        <dbReference type="ARBA" id="ARBA00001971"/>
    </source>
</evidence>
<dbReference type="GO" id="GO:0016705">
    <property type="term" value="F:oxidoreductase activity, acting on paired donors, with incorporation or reduction of molecular oxygen"/>
    <property type="evidence" value="ECO:0007669"/>
    <property type="project" value="InterPro"/>
</dbReference>
<comment type="cofactor">
    <cofactor evidence="1 8">
        <name>heme</name>
        <dbReference type="ChEBI" id="CHEBI:30413"/>
    </cofactor>
</comment>
<dbReference type="AlphaFoldDB" id="A0AAV0MEH4"/>
<dbReference type="Pfam" id="PF00067">
    <property type="entry name" value="p450"/>
    <property type="match status" value="1"/>
</dbReference>
<evidence type="ECO:0000256" key="3">
    <source>
        <dbReference type="ARBA" id="ARBA00022617"/>
    </source>
</evidence>
<evidence type="ECO:0000256" key="2">
    <source>
        <dbReference type="ARBA" id="ARBA00010617"/>
    </source>
</evidence>
<comment type="caution">
    <text evidence="11">The sequence shown here is derived from an EMBL/GenBank/DDBJ whole genome shotgun (WGS) entry which is preliminary data.</text>
</comment>
<dbReference type="FunFam" id="1.10.630.10:FF:000043">
    <property type="entry name" value="Cytochrome P450 99A2"/>
    <property type="match status" value="1"/>
</dbReference>
<feature type="binding site" description="axial binding residue" evidence="8">
    <location>
        <position position="468"/>
    </location>
    <ligand>
        <name>heme</name>
        <dbReference type="ChEBI" id="CHEBI:30413"/>
    </ligand>
    <ligandPart>
        <name>Fe</name>
        <dbReference type="ChEBI" id="CHEBI:18248"/>
    </ligandPart>
</feature>
<evidence type="ECO:0000256" key="10">
    <source>
        <dbReference type="SAM" id="Phobius"/>
    </source>
</evidence>
<dbReference type="GO" id="GO:0005506">
    <property type="term" value="F:iron ion binding"/>
    <property type="evidence" value="ECO:0007669"/>
    <property type="project" value="InterPro"/>
</dbReference>
<evidence type="ECO:0008006" key="13">
    <source>
        <dbReference type="Google" id="ProtNLM"/>
    </source>
</evidence>
<evidence type="ECO:0000256" key="9">
    <source>
        <dbReference type="RuleBase" id="RU000461"/>
    </source>
</evidence>
<dbReference type="GO" id="GO:0004497">
    <property type="term" value="F:monooxygenase activity"/>
    <property type="evidence" value="ECO:0007669"/>
    <property type="project" value="UniProtKB-KW"/>
</dbReference>
<name>A0AAV0MEH4_9ROSI</name>
<dbReference type="Gene3D" id="1.10.630.10">
    <property type="entry name" value="Cytochrome P450"/>
    <property type="match status" value="1"/>
</dbReference>
<keyword evidence="3 8" id="KW-0349">Heme</keyword>
<evidence type="ECO:0000256" key="4">
    <source>
        <dbReference type="ARBA" id="ARBA00022723"/>
    </source>
</evidence>
<dbReference type="InterPro" id="IPR036396">
    <property type="entry name" value="Cyt_P450_sf"/>
</dbReference>
<keyword evidence="6 8" id="KW-0408">Iron</keyword>
<proteinExistence type="inferred from homology"/>
<feature type="transmembrane region" description="Helical" evidence="10">
    <location>
        <begin position="15"/>
        <end position="34"/>
    </location>
</feature>
<accession>A0AAV0MEH4</accession>
<dbReference type="EMBL" id="CAMGYJ010000007">
    <property type="protein sequence ID" value="CAI0444341.1"/>
    <property type="molecule type" value="Genomic_DNA"/>
</dbReference>
<dbReference type="SUPFAM" id="SSF48264">
    <property type="entry name" value="Cytochrome P450"/>
    <property type="match status" value="1"/>
</dbReference>
<dbReference type="Proteomes" id="UP001154282">
    <property type="component" value="Unassembled WGS sequence"/>
</dbReference>
<keyword evidence="10" id="KW-0812">Transmembrane</keyword>
<dbReference type="InterPro" id="IPR017972">
    <property type="entry name" value="Cyt_P450_CS"/>
</dbReference>
<organism evidence="11 12">
    <name type="scientific">Linum tenue</name>
    <dbReference type="NCBI Taxonomy" id="586396"/>
    <lineage>
        <taxon>Eukaryota</taxon>
        <taxon>Viridiplantae</taxon>
        <taxon>Streptophyta</taxon>
        <taxon>Embryophyta</taxon>
        <taxon>Tracheophyta</taxon>
        <taxon>Spermatophyta</taxon>
        <taxon>Magnoliopsida</taxon>
        <taxon>eudicotyledons</taxon>
        <taxon>Gunneridae</taxon>
        <taxon>Pentapetalae</taxon>
        <taxon>rosids</taxon>
        <taxon>fabids</taxon>
        <taxon>Malpighiales</taxon>
        <taxon>Linaceae</taxon>
        <taxon>Linum</taxon>
    </lineage>
</organism>
<keyword evidence="4 8" id="KW-0479">Metal-binding</keyword>
<dbReference type="GO" id="GO:0020037">
    <property type="term" value="F:heme binding"/>
    <property type="evidence" value="ECO:0007669"/>
    <property type="project" value="InterPro"/>
</dbReference>
<keyword evidence="10" id="KW-1133">Transmembrane helix</keyword>
<evidence type="ECO:0000256" key="7">
    <source>
        <dbReference type="ARBA" id="ARBA00023033"/>
    </source>
</evidence>
<gene>
    <name evidence="11" type="ORF">LITE_LOCUS28063</name>
</gene>
<comment type="similarity">
    <text evidence="2 9">Belongs to the cytochrome P450 family.</text>
</comment>
<dbReference type="PANTHER" id="PTHR47955:SF8">
    <property type="entry name" value="CYTOCHROME P450 71D11-LIKE"/>
    <property type="match status" value="1"/>
</dbReference>
<keyword evidence="12" id="KW-1185">Reference proteome</keyword>
<keyword evidence="5 9" id="KW-0560">Oxidoreductase</keyword>
<evidence type="ECO:0000256" key="6">
    <source>
        <dbReference type="ARBA" id="ARBA00023004"/>
    </source>
</evidence>
<dbReference type="PRINTS" id="PR00385">
    <property type="entry name" value="P450"/>
</dbReference>
<dbReference type="PROSITE" id="PS00086">
    <property type="entry name" value="CYTOCHROME_P450"/>
    <property type="match status" value="1"/>
</dbReference>
<sequence length="529" mass="58833">MALVLEYYHFSSVPLIPLIATLIIILGSISVALIRNKSAATTRSGHLVGKLPPGPRKLPVIGNLHQLIGKLPHHRLRELAHKHGPHVMHLQLGELSYIVISSPEAAAQVMKSHDLSFATRPWLLVADVVFYGAKDVGLAPYGSYWRQMRKICVVELLSSKRVLSLRPVRESEASKLVAAISAGAGVDLGKILRSSTSSLVFRAAFGMAANDTEEKFTEIISGVSDALDGFTVSDLFPSVKFLPALTGYRSRLTKLHLAADGILDDIINQHKLARRRNSSEPAAQHNNNNNNYSDDLVDVLLNLQEDGSELDSPLTIEAIKAVILDMFLAGTETTSTTIEWAMSELMRHPSVMQRAQDEVRRTFCGKIYVNEEGLHNLTYLDLVIQESLRLHPAIPLLLPREARERVEILGYEIPSQTKVIINAWAIGRDPRCWREADKFIPERFLDRPSDYNGNNLEFIPFGSGRRMCPGMSFGLATVKLMLTNLLYHFDWKLPSGITHESLDMTECTGAGLKRYHSLHLIPVAYDAMP</sequence>